<comment type="function">
    <text evidence="1">Catalyzes the release of fatty acids from lysophospholipids.</text>
</comment>
<dbReference type="OrthoDB" id="4084751at2759"/>
<gene>
    <name evidence="13" type="ORF">ASPZODRAFT_124987</name>
</gene>
<dbReference type="InterPro" id="IPR016035">
    <property type="entry name" value="Acyl_Trfase/lysoPLipase"/>
</dbReference>
<dbReference type="GO" id="GO:0004622">
    <property type="term" value="F:phosphatidylcholine lysophospholipase activity"/>
    <property type="evidence" value="ECO:0007669"/>
    <property type="project" value="UniProtKB-EC"/>
</dbReference>
<evidence type="ECO:0000256" key="7">
    <source>
        <dbReference type="ARBA" id="ARBA00023098"/>
    </source>
</evidence>
<dbReference type="Gene3D" id="3.40.1090.10">
    <property type="entry name" value="Cytosolic phospholipase A2 catalytic domain"/>
    <property type="match status" value="1"/>
</dbReference>
<dbReference type="PROSITE" id="PS51210">
    <property type="entry name" value="PLA2C"/>
    <property type="match status" value="1"/>
</dbReference>
<dbReference type="VEuPathDB" id="FungiDB:ASPZODRAFT_124987"/>
<dbReference type="GO" id="GO:0005829">
    <property type="term" value="C:cytosol"/>
    <property type="evidence" value="ECO:0007669"/>
    <property type="project" value="TreeGrafter"/>
</dbReference>
<dbReference type="GeneID" id="34607875"/>
<proteinExistence type="inferred from homology"/>
<dbReference type="RefSeq" id="XP_022577167.1">
    <property type="nucleotide sequence ID" value="XM_022721410.1"/>
</dbReference>
<feature type="domain" description="PLA2c" evidence="12">
    <location>
        <begin position="35"/>
        <end position="573"/>
    </location>
</feature>
<feature type="signal peptide" evidence="11">
    <location>
        <begin position="1"/>
        <end position="18"/>
    </location>
</feature>
<evidence type="ECO:0000313" key="14">
    <source>
        <dbReference type="Proteomes" id="UP000184188"/>
    </source>
</evidence>
<evidence type="ECO:0000256" key="8">
    <source>
        <dbReference type="ARBA" id="ARBA00023180"/>
    </source>
</evidence>
<dbReference type="InterPro" id="IPR002642">
    <property type="entry name" value="LysoPLipase_cat_dom"/>
</dbReference>
<evidence type="ECO:0000256" key="5">
    <source>
        <dbReference type="ARBA" id="ARBA00022801"/>
    </source>
</evidence>
<name>A0A1L9S680_9EURO</name>
<keyword evidence="14" id="KW-1185">Reference proteome</keyword>
<dbReference type="Proteomes" id="UP000184188">
    <property type="component" value="Unassembled WGS sequence"/>
</dbReference>
<keyword evidence="4 11" id="KW-0732">Signal</keyword>
<evidence type="ECO:0000256" key="4">
    <source>
        <dbReference type="ARBA" id="ARBA00022729"/>
    </source>
</evidence>
<dbReference type="EC" id="3.1.1.5" evidence="3 11"/>
<organism evidence="13 14">
    <name type="scientific">Penicilliopsis zonata CBS 506.65</name>
    <dbReference type="NCBI Taxonomy" id="1073090"/>
    <lineage>
        <taxon>Eukaryota</taxon>
        <taxon>Fungi</taxon>
        <taxon>Dikarya</taxon>
        <taxon>Ascomycota</taxon>
        <taxon>Pezizomycotina</taxon>
        <taxon>Eurotiomycetes</taxon>
        <taxon>Eurotiomycetidae</taxon>
        <taxon>Eurotiales</taxon>
        <taxon>Aspergillaceae</taxon>
        <taxon>Penicilliopsis</taxon>
    </lineage>
</organism>
<keyword evidence="7 10" id="KW-0443">Lipid metabolism</keyword>
<dbReference type="Pfam" id="PF01735">
    <property type="entry name" value="PLA2_B"/>
    <property type="match status" value="1"/>
</dbReference>
<evidence type="ECO:0000313" key="13">
    <source>
        <dbReference type="EMBL" id="OJJ42657.1"/>
    </source>
</evidence>
<dbReference type="SMART" id="SM00022">
    <property type="entry name" value="PLAc"/>
    <property type="match status" value="1"/>
</dbReference>
<sequence>MISHIALPVLLAAGTAVASSSSSSSSSSYAPYYVDCPEGIQLVRPPLSTSLNETRWVHGRKGEIVDALGRYLRRLKLEGLDAAEYMDRVREDVDFNVPVIAWANSGGGFRSAMTGVGGLLALDERTAGAKEARTGGLFQMLTYIAGLSGGSWPVASPTFHDYAPIREMVSDWHVEIDRFEATTYSEYAAPVEGYFESIYEKWEAGFNISVTDFLGRGFAYEYIPGVNRTWSSIPELPGFKSFAGPMPILSTSSINSSSPVEDGVYVASWDAPWYEWNPFEFGSWEKGFIPTRYVGTVPNENNTAEQCVANLDQTSFVMGTAASAWNFWYLSEVSNGTLGQFTKRDMESAALDALVEDVDAIFSELWNYTVAEISNPSIPNPFGSQENLTLADGSEAGQAIPLLPLIQPARKVDLILAWDDSCELEPYTWSNGVNLRESYLQARKHGLPFPEVPPASEMLARNYTSKPVLFGCDVNLTTTRDETSPIVAYFANAPYSWYSNYSWSVTNMSNAMLDGVMQNSFNLLTQGNGSLSDSWTDCLGCAAIDRSLSRMGIARPQACQQCFAEHCWDGTLTAGVADSYVLDPSLALEPAMGYTQWLDEHSDFAAEYED</sequence>
<evidence type="ECO:0000256" key="9">
    <source>
        <dbReference type="ARBA" id="ARBA00049531"/>
    </source>
</evidence>
<evidence type="ECO:0000256" key="1">
    <source>
        <dbReference type="ARBA" id="ARBA00002169"/>
    </source>
</evidence>
<comment type="catalytic activity">
    <reaction evidence="9 11">
        <text>a 1-acyl-sn-glycero-3-phosphocholine + H2O = sn-glycerol 3-phosphocholine + a fatty acid + H(+)</text>
        <dbReference type="Rhea" id="RHEA:15177"/>
        <dbReference type="ChEBI" id="CHEBI:15377"/>
        <dbReference type="ChEBI" id="CHEBI:15378"/>
        <dbReference type="ChEBI" id="CHEBI:16870"/>
        <dbReference type="ChEBI" id="CHEBI:28868"/>
        <dbReference type="ChEBI" id="CHEBI:58168"/>
        <dbReference type="EC" id="3.1.1.5"/>
    </reaction>
</comment>
<evidence type="ECO:0000256" key="2">
    <source>
        <dbReference type="ARBA" id="ARBA00008780"/>
    </source>
</evidence>
<keyword evidence="8" id="KW-0325">Glycoprotein</keyword>
<evidence type="ECO:0000256" key="11">
    <source>
        <dbReference type="RuleBase" id="RU362103"/>
    </source>
</evidence>
<feature type="chain" id="PRO_5011819090" description="Lysophospholipase" evidence="11">
    <location>
        <begin position="19"/>
        <end position="610"/>
    </location>
</feature>
<dbReference type="EMBL" id="KV878357">
    <property type="protein sequence ID" value="OJJ42657.1"/>
    <property type="molecule type" value="Genomic_DNA"/>
</dbReference>
<evidence type="ECO:0000256" key="10">
    <source>
        <dbReference type="PROSITE-ProRule" id="PRU00555"/>
    </source>
</evidence>
<dbReference type="GO" id="GO:0046475">
    <property type="term" value="P:glycerophospholipid catabolic process"/>
    <property type="evidence" value="ECO:0007669"/>
    <property type="project" value="TreeGrafter"/>
</dbReference>
<accession>A0A1L9S680</accession>
<protein>
    <recommendedName>
        <fullName evidence="3 11">Lysophospholipase</fullName>
        <ecNumber evidence="3 11">3.1.1.5</ecNumber>
    </recommendedName>
</protein>
<dbReference type="PANTHER" id="PTHR10728">
    <property type="entry name" value="CYTOSOLIC PHOSPHOLIPASE A2"/>
    <property type="match status" value="1"/>
</dbReference>
<dbReference type="SUPFAM" id="SSF52151">
    <property type="entry name" value="FabD/lysophospholipase-like"/>
    <property type="match status" value="1"/>
</dbReference>
<reference evidence="14" key="1">
    <citation type="journal article" date="2017" name="Genome Biol.">
        <title>Comparative genomics reveals high biological diversity and specific adaptations in the industrially and medically important fungal genus Aspergillus.</title>
        <authorList>
            <person name="de Vries R.P."/>
            <person name="Riley R."/>
            <person name="Wiebenga A."/>
            <person name="Aguilar-Osorio G."/>
            <person name="Amillis S."/>
            <person name="Uchima C.A."/>
            <person name="Anderluh G."/>
            <person name="Asadollahi M."/>
            <person name="Askin M."/>
            <person name="Barry K."/>
            <person name="Battaglia E."/>
            <person name="Bayram O."/>
            <person name="Benocci T."/>
            <person name="Braus-Stromeyer S.A."/>
            <person name="Caldana C."/>
            <person name="Canovas D."/>
            <person name="Cerqueira G.C."/>
            <person name="Chen F."/>
            <person name="Chen W."/>
            <person name="Choi C."/>
            <person name="Clum A."/>
            <person name="Dos Santos R.A."/>
            <person name="Damasio A.R."/>
            <person name="Diallinas G."/>
            <person name="Emri T."/>
            <person name="Fekete E."/>
            <person name="Flipphi M."/>
            <person name="Freyberg S."/>
            <person name="Gallo A."/>
            <person name="Gournas C."/>
            <person name="Habgood R."/>
            <person name="Hainaut M."/>
            <person name="Harispe M.L."/>
            <person name="Henrissat B."/>
            <person name="Hilden K.S."/>
            <person name="Hope R."/>
            <person name="Hossain A."/>
            <person name="Karabika E."/>
            <person name="Karaffa L."/>
            <person name="Karanyi Z."/>
            <person name="Krasevec N."/>
            <person name="Kuo A."/>
            <person name="Kusch H."/>
            <person name="LaButti K."/>
            <person name="Lagendijk E.L."/>
            <person name="Lapidus A."/>
            <person name="Levasseur A."/>
            <person name="Lindquist E."/>
            <person name="Lipzen A."/>
            <person name="Logrieco A.F."/>
            <person name="MacCabe A."/>
            <person name="Maekelae M.R."/>
            <person name="Malavazi I."/>
            <person name="Melin P."/>
            <person name="Meyer V."/>
            <person name="Mielnichuk N."/>
            <person name="Miskei M."/>
            <person name="Molnar A.P."/>
            <person name="Mule G."/>
            <person name="Ngan C.Y."/>
            <person name="Orejas M."/>
            <person name="Orosz E."/>
            <person name="Ouedraogo J.P."/>
            <person name="Overkamp K.M."/>
            <person name="Park H.-S."/>
            <person name="Perrone G."/>
            <person name="Piumi F."/>
            <person name="Punt P.J."/>
            <person name="Ram A.F."/>
            <person name="Ramon A."/>
            <person name="Rauscher S."/>
            <person name="Record E."/>
            <person name="Riano-Pachon D.M."/>
            <person name="Robert V."/>
            <person name="Roehrig J."/>
            <person name="Ruller R."/>
            <person name="Salamov A."/>
            <person name="Salih N.S."/>
            <person name="Samson R.A."/>
            <person name="Sandor E."/>
            <person name="Sanguinetti M."/>
            <person name="Schuetze T."/>
            <person name="Sepcic K."/>
            <person name="Shelest E."/>
            <person name="Sherlock G."/>
            <person name="Sophianopoulou V."/>
            <person name="Squina F.M."/>
            <person name="Sun H."/>
            <person name="Susca A."/>
            <person name="Todd R.B."/>
            <person name="Tsang A."/>
            <person name="Unkles S.E."/>
            <person name="van de Wiele N."/>
            <person name="van Rossen-Uffink D."/>
            <person name="Oliveira J.V."/>
            <person name="Vesth T.C."/>
            <person name="Visser J."/>
            <person name="Yu J.-H."/>
            <person name="Zhou M."/>
            <person name="Andersen M.R."/>
            <person name="Archer D.B."/>
            <person name="Baker S.E."/>
            <person name="Benoit I."/>
            <person name="Brakhage A.A."/>
            <person name="Braus G.H."/>
            <person name="Fischer R."/>
            <person name="Frisvad J.C."/>
            <person name="Goldman G.H."/>
            <person name="Houbraken J."/>
            <person name="Oakley B."/>
            <person name="Pocsi I."/>
            <person name="Scazzocchio C."/>
            <person name="Seiboth B."/>
            <person name="vanKuyk P.A."/>
            <person name="Wortman J."/>
            <person name="Dyer P.S."/>
            <person name="Grigoriev I.V."/>
        </authorList>
    </citation>
    <scope>NUCLEOTIDE SEQUENCE [LARGE SCALE GENOMIC DNA]</scope>
    <source>
        <strain evidence="14">CBS 506.65</strain>
    </source>
</reference>
<evidence type="ECO:0000259" key="12">
    <source>
        <dbReference type="PROSITE" id="PS51210"/>
    </source>
</evidence>
<evidence type="ECO:0000256" key="6">
    <source>
        <dbReference type="ARBA" id="ARBA00022963"/>
    </source>
</evidence>
<keyword evidence="6 10" id="KW-0442">Lipid degradation</keyword>
<evidence type="ECO:0000256" key="3">
    <source>
        <dbReference type="ARBA" id="ARBA00013274"/>
    </source>
</evidence>
<dbReference type="PANTHER" id="PTHR10728:SF33">
    <property type="entry name" value="LYSOPHOSPHOLIPASE 1-RELATED"/>
    <property type="match status" value="1"/>
</dbReference>
<dbReference type="GO" id="GO:0004623">
    <property type="term" value="F:phospholipase A2 activity"/>
    <property type="evidence" value="ECO:0007669"/>
    <property type="project" value="TreeGrafter"/>
</dbReference>
<comment type="similarity">
    <text evidence="2 11">Belongs to the lysophospholipase family.</text>
</comment>
<dbReference type="AlphaFoldDB" id="A0A1L9S680"/>
<keyword evidence="5 10" id="KW-0378">Hydrolase</keyword>
<dbReference type="STRING" id="1073090.A0A1L9S680"/>